<dbReference type="InterPro" id="IPR036737">
    <property type="entry name" value="OmpA-like_sf"/>
</dbReference>
<evidence type="ECO:0000313" key="9">
    <source>
        <dbReference type="Proteomes" id="UP000014216"/>
    </source>
</evidence>
<keyword evidence="3" id="KW-0998">Cell outer membrane</keyword>
<dbReference type="PRINTS" id="PR01023">
    <property type="entry name" value="NAFLGMOTY"/>
</dbReference>
<dbReference type="InterPro" id="IPR002035">
    <property type="entry name" value="VWF_A"/>
</dbReference>
<evidence type="ECO:0000256" key="5">
    <source>
        <dbReference type="SAM" id="SignalP"/>
    </source>
</evidence>
<dbReference type="PRINTS" id="PR01021">
    <property type="entry name" value="OMPADOMAIN"/>
</dbReference>
<dbReference type="InterPro" id="IPR006664">
    <property type="entry name" value="OMP_bac"/>
</dbReference>
<comment type="caution">
    <text evidence="8">The sequence shown here is derived from an EMBL/GenBank/DDBJ whole genome shotgun (WGS) entry which is preliminary data.</text>
</comment>
<dbReference type="Pfam" id="PF00691">
    <property type="entry name" value="OmpA"/>
    <property type="match status" value="1"/>
</dbReference>
<evidence type="ECO:0000313" key="8">
    <source>
        <dbReference type="EMBL" id="EMS78096.1"/>
    </source>
</evidence>
<dbReference type="EMBL" id="APJX01000010">
    <property type="protein sequence ID" value="EMS78096.1"/>
    <property type="molecule type" value="Genomic_DNA"/>
</dbReference>
<dbReference type="InterPro" id="IPR036465">
    <property type="entry name" value="vWFA_dom_sf"/>
</dbReference>
<dbReference type="CDD" id="cd00198">
    <property type="entry name" value="vWFA"/>
    <property type="match status" value="1"/>
</dbReference>
<gene>
    <name evidence="8" type="primary">ompF</name>
    <name evidence="8" type="ORF">Dpo_10c00890</name>
</gene>
<dbReference type="CDD" id="cd07185">
    <property type="entry name" value="OmpA_C-like"/>
    <property type="match status" value="1"/>
</dbReference>
<dbReference type="PROSITE" id="PS51257">
    <property type="entry name" value="PROKAR_LIPOPROTEIN"/>
    <property type="match status" value="1"/>
</dbReference>
<dbReference type="Pfam" id="PF13519">
    <property type="entry name" value="VWA_2"/>
    <property type="match status" value="1"/>
</dbReference>
<evidence type="ECO:0000256" key="1">
    <source>
        <dbReference type="ARBA" id="ARBA00004442"/>
    </source>
</evidence>
<evidence type="ECO:0000259" key="6">
    <source>
        <dbReference type="PROSITE" id="PS50234"/>
    </source>
</evidence>
<evidence type="ECO:0000259" key="7">
    <source>
        <dbReference type="PROSITE" id="PS51123"/>
    </source>
</evidence>
<keyword evidence="9" id="KW-1185">Reference proteome</keyword>
<comment type="subcellular location">
    <subcellularLocation>
        <location evidence="1">Cell outer membrane</location>
    </subcellularLocation>
</comment>
<feature type="domain" description="OmpA-like" evidence="7">
    <location>
        <begin position="269"/>
        <end position="382"/>
    </location>
</feature>
<dbReference type="PANTHER" id="PTHR30329">
    <property type="entry name" value="STATOR ELEMENT OF FLAGELLAR MOTOR COMPLEX"/>
    <property type="match status" value="1"/>
</dbReference>
<evidence type="ECO:0000256" key="2">
    <source>
        <dbReference type="ARBA" id="ARBA00023136"/>
    </source>
</evidence>
<dbReference type="AlphaFoldDB" id="S0G2X5"/>
<protein>
    <submittedName>
        <fullName evidence="8">Outer membrane porin F</fullName>
    </submittedName>
</protein>
<dbReference type="SUPFAM" id="SSF103088">
    <property type="entry name" value="OmpA-like"/>
    <property type="match status" value="1"/>
</dbReference>
<feature type="signal peptide" evidence="5">
    <location>
        <begin position="1"/>
        <end position="23"/>
    </location>
</feature>
<dbReference type="SUPFAM" id="SSF53300">
    <property type="entry name" value="vWA-like"/>
    <property type="match status" value="1"/>
</dbReference>
<dbReference type="OrthoDB" id="9805566at2"/>
<dbReference type="Gene3D" id="3.40.50.410">
    <property type="entry name" value="von Willebrand factor, type A domain"/>
    <property type="match status" value="1"/>
</dbReference>
<evidence type="ECO:0000256" key="4">
    <source>
        <dbReference type="PROSITE-ProRule" id="PRU00473"/>
    </source>
</evidence>
<accession>S0G2X5</accession>
<dbReference type="Gene3D" id="3.30.1330.60">
    <property type="entry name" value="OmpA-like domain"/>
    <property type="match status" value="1"/>
</dbReference>
<evidence type="ECO:0000256" key="3">
    <source>
        <dbReference type="ARBA" id="ARBA00023237"/>
    </source>
</evidence>
<keyword evidence="5" id="KW-0732">Signal</keyword>
<dbReference type="InterPro" id="IPR050330">
    <property type="entry name" value="Bact_OuterMem_StrucFunc"/>
</dbReference>
<feature type="domain" description="VWFA" evidence="6">
    <location>
        <begin position="49"/>
        <end position="229"/>
    </location>
</feature>
<dbReference type="Proteomes" id="UP000014216">
    <property type="component" value="Unassembled WGS sequence"/>
</dbReference>
<dbReference type="RefSeq" id="WP_006967899.1">
    <property type="nucleotide sequence ID" value="NZ_APJX01000010.1"/>
</dbReference>
<name>S0G2X5_9BACT</name>
<dbReference type="InterPro" id="IPR006665">
    <property type="entry name" value="OmpA-like"/>
</dbReference>
<dbReference type="PROSITE" id="PS51123">
    <property type="entry name" value="OMPA_2"/>
    <property type="match status" value="1"/>
</dbReference>
<dbReference type="GO" id="GO:0009279">
    <property type="term" value="C:cell outer membrane"/>
    <property type="evidence" value="ECO:0007669"/>
    <property type="project" value="UniProtKB-SubCell"/>
</dbReference>
<feature type="chain" id="PRO_5004497518" evidence="5">
    <location>
        <begin position="24"/>
        <end position="382"/>
    </location>
</feature>
<proteinExistence type="predicted"/>
<dbReference type="PANTHER" id="PTHR30329:SF21">
    <property type="entry name" value="LIPOPROTEIN YIAD-RELATED"/>
    <property type="match status" value="1"/>
</dbReference>
<keyword evidence="2 4" id="KW-0472">Membrane</keyword>
<reference evidence="8 9" key="1">
    <citation type="journal article" date="2013" name="Genome Announc.">
        <title>Draft Genome Sequence of Desulfotignum phosphitoxidans DSM 13687 Strain FiPS-3.</title>
        <authorList>
            <person name="Poehlein A."/>
            <person name="Daniel R."/>
            <person name="Simeonova D.D."/>
        </authorList>
    </citation>
    <scope>NUCLEOTIDE SEQUENCE [LARGE SCALE GENOMIC DNA]</scope>
    <source>
        <strain evidence="8 9">DSM 13687</strain>
    </source>
</reference>
<dbReference type="PROSITE" id="PS50234">
    <property type="entry name" value="VWFA"/>
    <property type="match status" value="1"/>
</dbReference>
<sequence>MKKKWVIQSFLSVLALTFLFGCAAKEPVDFGTFTPAQFDLEKKESKVDNFLVIMDASSSMRHDNKFDIAKTVVERMNMTIPELGQTAGLRTFGHDPSVCTNKTRLFYGMEPYATAAMADGLGNVTKPGGTSPLDEALAAAQTDLETLPGTNNAVIIISDGKDMTDVRAQAQALKDRFGSSLCIYPVLVGDAPEGRQLLQDITEIGGCGFFTTADDLLPSGGMAGFVSQVFLKDAPAPAPAPAPVKNDSDGDGVYDEDDQCPGTPAGARVNAVGCWILEDVLFDFDKAVIKPEAYPLLDEVVEIMKKNPGMNVELQGHTDNIGTEEYNMGLSLRRANAVADYLANNGISKDRLTTKGFGFSKPVALNSTDIGRSLNRRVELHP</sequence>
<organism evidence="8 9">
    <name type="scientific">Desulfotignum phosphitoxidans DSM 13687</name>
    <dbReference type="NCBI Taxonomy" id="1286635"/>
    <lineage>
        <taxon>Bacteria</taxon>
        <taxon>Pseudomonadati</taxon>
        <taxon>Thermodesulfobacteriota</taxon>
        <taxon>Desulfobacteria</taxon>
        <taxon>Desulfobacterales</taxon>
        <taxon>Desulfobacteraceae</taxon>
        <taxon>Desulfotignum</taxon>
    </lineage>
</organism>